<dbReference type="Proteomes" id="UP001497472">
    <property type="component" value="Unassembled WGS sequence"/>
</dbReference>
<dbReference type="InterPro" id="IPR036020">
    <property type="entry name" value="WW_dom_sf"/>
</dbReference>
<dbReference type="SUPFAM" id="SSF51045">
    <property type="entry name" value="WW domain"/>
    <property type="match status" value="1"/>
</dbReference>
<feature type="region of interest" description="Disordered" evidence="1">
    <location>
        <begin position="1"/>
        <end position="206"/>
    </location>
</feature>
<dbReference type="InterPro" id="IPR001202">
    <property type="entry name" value="WW_dom"/>
</dbReference>
<organism evidence="3 4">
    <name type="scientific">Leptosia nina</name>
    <dbReference type="NCBI Taxonomy" id="320188"/>
    <lineage>
        <taxon>Eukaryota</taxon>
        <taxon>Metazoa</taxon>
        <taxon>Ecdysozoa</taxon>
        <taxon>Arthropoda</taxon>
        <taxon>Hexapoda</taxon>
        <taxon>Insecta</taxon>
        <taxon>Pterygota</taxon>
        <taxon>Neoptera</taxon>
        <taxon>Endopterygota</taxon>
        <taxon>Lepidoptera</taxon>
        <taxon>Glossata</taxon>
        <taxon>Ditrysia</taxon>
        <taxon>Papilionoidea</taxon>
        <taxon>Pieridae</taxon>
        <taxon>Pierinae</taxon>
        <taxon>Leptosia</taxon>
    </lineage>
</organism>
<dbReference type="SMART" id="SM00670">
    <property type="entry name" value="PINc"/>
    <property type="match status" value="1"/>
</dbReference>
<sequence length="790" mass="88864">MSSKSEEEKLPDGWVLCTSKSNPGRKYYFNKKTGKSSWTQPQETDKNKKPGFKDKQKVNEKKKSNNESRGNKRKSDSNEEVASHKKQRQEPSGKIEENIQKDESQKQVVPCVATPKTPSKLSNTRNQPSTSQPSKRGKKKGGKNLANTRLSQLRSRLSYEAECEDNVHKSPPKKRACNETPKKFEKSPNDKINHSPSHDSLHSIPSPSQFFAANKILSSMKAQLPEQYCNKDKQIDTFADIEKGICNQTPEYPFSKHPATPPQFLEATKLVSAIKSKLGYKINLPSESKSFSSAKDRMESLRNSLGSEVGSNTSNDKESFFNSSELNSSAVSEAMEVEDFREFKHSTPIKPQRRNSSENNVVLVIDTNIFIHELDIIRNVLNSHLKGYSEQPTLLVPWRVINELDRLKDNNNGNGAVCKRAKAAMDYLYKSLPENSRIKGQSLRDANCHIYPCEMPDDEILNCALQQVERGKNVLLVTNDKNLCNKARINSVKNIGINALKGMLENKPQPASAELHATFLHLREIIYPLLANILESEMRAKYENLWQYVIFKAPPWTLEDVLQCLLKHWIAVFNEVFPRIEPLITDLKNALVSLQNKNPKTVTQSEVTTFKELCLDVAKKCQIIPEYMELAKACVERLSRDCASGTEDRPDAIVDAFECIWTVCSSYCAKLATSAGVAHSIEDKIPGEESLPVLTSKWSVFATNINAIARDIQRVLAVQENGATNINEDALSDLEKSFKEVLSSIAADKTVTRNELRAFCTKCRNMLQEASSKFSQLGDLLIICKNKLSN</sequence>
<proteinExistence type="predicted"/>
<dbReference type="Gene3D" id="3.40.50.1010">
    <property type="entry name" value="5'-nuclease"/>
    <property type="match status" value="1"/>
</dbReference>
<dbReference type="EMBL" id="CAVLEF010000001">
    <property type="protein sequence ID" value="CAK1540760.1"/>
    <property type="molecule type" value="Genomic_DNA"/>
</dbReference>
<name>A0AAV1IVX6_9NEOP</name>
<dbReference type="SMART" id="SM00456">
    <property type="entry name" value="WW"/>
    <property type="match status" value="1"/>
</dbReference>
<protein>
    <recommendedName>
        <fullName evidence="2">WW domain-containing protein</fullName>
    </recommendedName>
</protein>
<dbReference type="InterPro" id="IPR052626">
    <property type="entry name" value="SWT1_Regulator"/>
</dbReference>
<dbReference type="Pfam" id="PF00397">
    <property type="entry name" value="WW"/>
    <property type="match status" value="1"/>
</dbReference>
<evidence type="ECO:0000313" key="4">
    <source>
        <dbReference type="Proteomes" id="UP001497472"/>
    </source>
</evidence>
<evidence type="ECO:0000259" key="2">
    <source>
        <dbReference type="PROSITE" id="PS50020"/>
    </source>
</evidence>
<dbReference type="Gene3D" id="2.20.70.10">
    <property type="match status" value="1"/>
</dbReference>
<feature type="compositionally biased region" description="Basic and acidic residues" evidence="1">
    <location>
        <begin position="43"/>
        <end position="105"/>
    </location>
</feature>
<dbReference type="CDD" id="cd00201">
    <property type="entry name" value="WW"/>
    <property type="match status" value="1"/>
</dbReference>
<reference evidence="3 4" key="1">
    <citation type="submission" date="2023-11" db="EMBL/GenBank/DDBJ databases">
        <authorList>
            <person name="Okamura Y."/>
        </authorList>
    </citation>
    <scope>NUCLEOTIDE SEQUENCE [LARGE SCALE GENOMIC DNA]</scope>
</reference>
<feature type="compositionally biased region" description="Basic and acidic residues" evidence="1">
    <location>
        <begin position="176"/>
        <end position="201"/>
    </location>
</feature>
<dbReference type="SUPFAM" id="SSF88723">
    <property type="entry name" value="PIN domain-like"/>
    <property type="match status" value="1"/>
</dbReference>
<dbReference type="CDD" id="cd18727">
    <property type="entry name" value="PIN_Swt1-like"/>
    <property type="match status" value="1"/>
</dbReference>
<evidence type="ECO:0000256" key="1">
    <source>
        <dbReference type="SAM" id="MobiDB-lite"/>
    </source>
</evidence>
<dbReference type="PROSITE" id="PS50020">
    <property type="entry name" value="WW_DOMAIN_2"/>
    <property type="match status" value="1"/>
</dbReference>
<evidence type="ECO:0000313" key="3">
    <source>
        <dbReference type="EMBL" id="CAK1540760.1"/>
    </source>
</evidence>
<dbReference type="PANTHER" id="PTHR16161">
    <property type="entry name" value="TRANSCRIPTIONAL PROTEIN SWT1"/>
    <property type="match status" value="1"/>
</dbReference>
<dbReference type="InterPro" id="IPR029060">
    <property type="entry name" value="PIN-like_dom_sf"/>
</dbReference>
<comment type="caution">
    <text evidence="3">The sequence shown here is derived from an EMBL/GenBank/DDBJ whole genome shotgun (WGS) entry which is preliminary data.</text>
</comment>
<dbReference type="Pfam" id="PF13638">
    <property type="entry name" value="PIN_4"/>
    <property type="match status" value="1"/>
</dbReference>
<feature type="region of interest" description="Disordered" evidence="1">
    <location>
        <begin position="302"/>
        <end position="321"/>
    </location>
</feature>
<dbReference type="AlphaFoldDB" id="A0AAV1IVX6"/>
<dbReference type="GO" id="GO:0005634">
    <property type="term" value="C:nucleus"/>
    <property type="evidence" value="ECO:0007669"/>
    <property type="project" value="TreeGrafter"/>
</dbReference>
<feature type="compositionally biased region" description="Polar residues" evidence="1">
    <location>
        <begin position="145"/>
        <end position="155"/>
    </location>
</feature>
<dbReference type="PANTHER" id="PTHR16161:SF0">
    <property type="entry name" value="TRANSCRIPTIONAL PROTEIN SWT1"/>
    <property type="match status" value="1"/>
</dbReference>
<feature type="compositionally biased region" description="Polar residues" evidence="1">
    <location>
        <begin position="302"/>
        <end position="314"/>
    </location>
</feature>
<accession>A0AAV1IVX6</accession>
<gene>
    <name evidence="3" type="ORF">LNINA_LOCUS791</name>
</gene>
<feature type="compositionally biased region" description="Basic and acidic residues" evidence="1">
    <location>
        <begin position="1"/>
        <end position="11"/>
    </location>
</feature>
<dbReference type="InterPro" id="IPR002716">
    <property type="entry name" value="PIN_dom"/>
</dbReference>
<feature type="domain" description="WW" evidence="2">
    <location>
        <begin position="8"/>
        <end position="43"/>
    </location>
</feature>
<feature type="compositionally biased region" description="Polar residues" evidence="1">
    <location>
        <begin position="116"/>
        <end position="134"/>
    </location>
</feature>
<keyword evidence="4" id="KW-1185">Reference proteome</keyword>